<name>A0ABV7DKQ3_9HYPH</name>
<proteinExistence type="predicted"/>
<keyword evidence="2" id="KW-1185">Reference proteome</keyword>
<protein>
    <submittedName>
        <fullName evidence="1">Uncharacterized protein</fullName>
    </submittedName>
</protein>
<reference evidence="2" key="1">
    <citation type="journal article" date="2019" name="Int. J. Syst. Evol. Microbiol.">
        <title>The Global Catalogue of Microorganisms (GCM) 10K type strain sequencing project: providing services to taxonomists for standard genome sequencing and annotation.</title>
        <authorList>
            <consortium name="The Broad Institute Genomics Platform"/>
            <consortium name="The Broad Institute Genome Sequencing Center for Infectious Disease"/>
            <person name="Wu L."/>
            <person name="Ma J."/>
        </authorList>
    </citation>
    <scope>NUCLEOTIDE SEQUENCE [LARGE SCALE GENOMIC DNA]</scope>
    <source>
        <strain evidence="2">KCTC 52677</strain>
    </source>
</reference>
<accession>A0ABV7DKQ3</accession>
<comment type="caution">
    <text evidence="1">The sequence shown here is derived from an EMBL/GenBank/DDBJ whole genome shotgun (WGS) entry which is preliminary data.</text>
</comment>
<gene>
    <name evidence="1" type="ORF">ACFOHH_17230</name>
</gene>
<evidence type="ECO:0000313" key="1">
    <source>
        <dbReference type="EMBL" id="MFC3074857.1"/>
    </source>
</evidence>
<evidence type="ECO:0000313" key="2">
    <source>
        <dbReference type="Proteomes" id="UP001595377"/>
    </source>
</evidence>
<dbReference type="RefSeq" id="WP_257315145.1">
    <property type="nucleotide sequence ID" value="NZ_JANFDG010000010.1"/>
</dbReference>
<organism evidence="1 2">
    <name type="scientific">Shinella pollutisoli</name>
    <dbReference type="NCBI Taxonomy" id="2250594"/>
    <lineage>
        <taxon>Bacteria</taxon>
        <taxon>Pseudomonadati</taxon>
        <taxon>Pseudomonadota</taxon>
        <taxon>Alphaproteobacteria</taxon>
        <taxon>Hyphomicrobiales</taxon>
        <taxon>Rhizobiaceae</taxon>
        <taxon>Shinella</taxon>
    </lineage>
</organism>
<sequence>MTWTVDPSRVITAEAKAAAAAAATLRAFEDAIQAHVDAMARERTFRDGVTLASYVASTNPQWAAEAQAFVTWRDAIWAYAYGELAKAQGGLRQQPTVEDFLTELPAIAWPTA</sequence>
<dbReference type="EMBL" id="JBHRSP010000026">
    <property type="protein sequence ID" value="MFC3074857.1"/>
    <property type="molecule type" value="Genomic_DNA"/>
</dbReference>
<dbReference type="Proteomes" id="UP001595377">
    <property type="component" value="Unassembled WGS sequence"/>
</dbReference>